<dbReference type="Proteomes" id="UP001162992">
    <property type="component" value="Chromosome 6"/>
</dbReference>
<proteinExistence type="predicted"/>
<keyword evidence="2" id="KW-1185">Reference proteome</keyword>
<organism evidence="1 2">
    <name type="scientific">Diphasiastrum complanatum</name>
    <name type="common">Issler's clubmoss</name>
    <name type="synonym">Lycopodium complanatum</name>
    <dbReference type="NCBI Taxonomy" id="34168"/>
    <lineage>
        <taxon>Eukaryota</taxon>
        <taxon>Viridiplantae</taxon>
        <taxon>Streptophyta</taxon>
        <taxon>Embryophyta</taxon>
        <taxon>Tracheophyta</taxon>
        <taxon>Lycopodiopsida</taxon>
        <taxon>Lycopodiales</taxon>
        <taxon>Lycopodiaceae</taxon>
        <taxon>Lycopodioideae</taxon>
        <taxon>Diphasiastrum</taxon>
    </lineage>
</organism>
<name>A0ACC2DCG4_DIPCM</name>
<evidence type="ECO:0000313" key="1">
    <source>
        <dbReference type="EMBL" id="KAJ7551951.1"/>
    </source>
</evidence>
<evidence type="ECO:0000313" key="2">
    <source>
        <dbReference type="Proteomes" id="UP001162992"/>
    </source>
</evidence>
<comment type="caution">
    <text evidence="1">The sequence shown here is derived from an EMBL/GenBank/DDBJ whole genome shotgun (WGS) entry which is preliminary data.</text>
</comment>
<protein>
    <submittedName>
        <fullName evidence="1">Uncharacterized protein</fullName>
    </submittedName>
</protein>
<accession>A0ACC2DCG4</accession>
<reference evidence="2" key="1">
    <citation type="journal article" date="2024" name="Proc. Natl. Acad. Sci. U.S.A.">
        <title>Extraordinary preservation of gene collinearity over three hundred million years revealed in homosporous lycophytes.</title>
        <authorList>
            <person name="Li C."/>
            <person name="Wickell D."/>
            <person name="Kuo L.Y."/>
            <person name="Chen X."/>
            <person name="Nie B."/>
            <person name="Liao X."/>
            <person name="Peng D."/>
            <person name="Ji J."/>
            <person name="Jenkins J."/>
            <person name="Williams M."/>
            <person name="Shu S."/>
            <person name="Plott C."/>
            <person name="Barry K."/>
            <person name="Rajasekar S."/>
            <person name="Grimwood J."/>
            <person name="Han X."/>
            <person name="Sun S."/>
            <person name="Hou Z."/>
            <person name="He W."/>
            <person name="Dai G."/>
            <person name="Sun C."/>
            <person name="Schmutz J."/>
            <person name="Leebens-Mack J.H."/>
            <person name="Li F.W."/>
            <person name="Wang L."/>
        </authorList>
    </citation>
    <scope>NUCLEOTIDE SEQUENCE [LARGE SCALE GENOMIC DNA]</scope>
    <source>
        <strain evidence="2">cv. PW_Plant_1</strain>
    </source>
</reference>
<sequence>MLEIQRFQIKRRHMQNFEHFRNVYRCAILAVLFIHCLQIGMTYAQSISNPKHLEKFVDELPDMPRIKAYRETEGMITPANLTIGMYQIKWKFHRDIPPTPVFAYGTSAKKASVPGPTIDAKAGLETYIRWENHLPQRHLFPLDYSLDIARPKYGGVPTVVHVHGGINEPESDGHSHGWFTSGFKEKGAMWSKRVYHYFNIQQPGNLWYHDHAMGLTRVNILAGLYGAYVIRDPILEEPLNLPSGHKYDRHLLISDRSFYRNGSIYFPSVGNNPHIHPQWQPEYFGDVIVVNGKAWPYLKVKRRKYRFRIVNSSNARFFRFALTAGLSFTQIGADSCYLEKPVKLQKILVAPSEQADVIIDFRKSPRKEVLLTNSAVYPFPSGDPVNSENSLVMKFVVDKKVHSQETSKIPQRNLIPTHRLKQEDAAQTRIITMFEYESAIGEPTHLLFNGLTFDSPATETPKAGTTELWHIINLTQDNHPLHVHLGAFQVISEQKLRDPDKLKACLEKSYSPEKCRVWNYVIGKPSAPSANEAGWKNVYKMKPAHITSFLTRFLNLNSEPYPFNVSADPGYAYHCHILDHEDNEMMRPLKILP</sequence>
<dbReference type="EMBL" id="CM055097">
    <property type="protein sequence ID" value="KAJ7551951.1"/>
    <property type="molecule type" value="Genomic_DNA"/>
</dbReference>
<gene>
    <name evidence="1" type="ORF">O6H91_06G035800</name>
</gene>